<name>A0ABP1Q8S3_9HEXA</name>
<evidence type="ECO:0000256" key="5">
    <source>
        <dbReference type="PROSITE-ProRule" id="PRU01240"/>
    </source>
</evidence>
<evidence type="ECO:0000313" key="7">
    <source>
        <dbReference type="EMBL" id="CAL8093863.1"/>
    </source>
</evidence>
<reference evidence="7 8" key="1">
    <citation type="submission" date="2024-08" db="EMBL/GenBank/DDBJ databases">
        <authorList>
            <person name="Cucini C."/>
            <person name="Frati F."/>
        </authorList>
    </citation>
    <scope>NUCLEOTIDE SEQUENCE [LARGE SCALE GENOMIC DNA]</scope>
</reference>
<feature type="active site" description="Charge relay system" evidence="5">
    <location>
        <position position="234"/>
    </location>
</feature>
<dbReference type="EMBL" id="CAXLJM020000026">
    <property type="protein sequence ID" value="CAL8093863.1"/>
    <property type="molecule type" value="Genomic_DNA"/>
</dbReference>
<organism evidence="7 8">
    <name type="scientific">Orchesella dallaii</name>
    <dbReference type="NCBI Taxonomy" id="48710"/>
    <lineage>
        <taxon>Eukaryota</taxon>
        <taxon>Metazoa</taxon>
        <taxon>Ecdysozoa</taxon>
        <taxon>Arthropoda</taxon>
        <taxon>Hexapoda</taxon>
        <taxon>Collembola</taxon>
        <taxon>Entomobryomorpha</taxon>
        <taxon>Entomobryoidea</taxon>
        <taxon>Orchesellidae</taxon>
        <taxon>Orchesellinae</taxon>
        <taxon>Orchesella</taxon>
    </lineage>
</organism>
<dbReference type="InterPro" id="IPR023828">
    <property type="entry name" value="Peptidase_S8_Ser-AS"/>
</dbReference>
<dbReference type="PANTHER" id="PTHR43399:SF4">
    <property type="entry name" value="CELL WALL-ASSOCIATED PROTEASE"/>
    <property type="match status" value="1"/>
</dbReference>
<evidence type="ECO:0000313" key="8">
    <source>
        <dbReference type="Proteomes" id="UP001642540"/>
    </source>
</evidence>
<dbReference type="Proteomes" id="UP001642540">
    <property type="component" value="Unassembled WGS sequence"/>
</dbReference>
<evidence type="ECO:0000256" key="1">
    <source>
        <dbReference type="ARBA" id="ARBA00011073"/>
    </source>
</evidence>
<dbReference type="PRINTS" id="PR00723">
    <property type="entry name" value="SUBTILISIN"/>
</dbReference>
<feature type="domain" description="Peptidase S8/S53" evidence="6">
    <location>
        <begin position="189"/>
        <end position="476"/>
    </location>
</feature>
<dbReference type="Gene3D" id="3.40.50.200">
    <property type="entry name" value="Peptidase S8/S53 domain"/>
    <property type="match status" value="1"/>
</dbReference>
<dbReference type="PANTHER" id="PTHR43399">
    <property type="entry name" value="SUBTILISIN-RELATED"/>
    <property type="match status" value="1"/>
</dbReference>
<evidence type="ECO:0000256" key="2">
    <source>
        <dbReference type="ARBA" id="ARBA00022670"/>
    </source>
</evidence>
<comment type="similarity">
    <text evidence="1 5">Belongs to the peptidase S8 family.</text>
</comment>
<keyword evidence="8" id="KW-1185">Reference proteome</keyword>
<evidence type="ECO:0000256" key="4">
    <source>
        <dbReference type="ARBA" id="ARBA00022825"/>
    </source>
</evidence>
<dbReference type="PROSITE" id="PS00138">
    <property type="entry name" value="SUBTILASE_SER"/>
    <property type="match status" value="1"/>
</dbReference>
<proteinExistence type="inferred from homology"/>
<feature type="active site" description="Charge relay system" evidence="5">
    <location>
        <position position="438"/>
    </location>
</feature>
<feature type="active site" description="Charge relay system" evidence="5">
    <location>
        <position position="198"/>
    </location>
</feature>
<keyword evidence="3 5" id="KW-0378">Hydrolase</keyword>
<accession>A0ABP1Q8S3</accession>
<sequence length="543" mass="58437">MVILVYPPQTASLSRGQGNVNQIEETLSPFNNPGNVDPNLITELTNAPGSTANIFIEFPVGSSIVLDRFETLSFPSREDKITNLRAALIAQASGTQAPLTGLLTLKNIPHTTFWITNQLFVPNANLELVKTIATFGTLVSWLRKEMVFPLIDPVKLRSDHTLGMSTIQASVPWNLEIIGANCPTIEKPGDGIVVSHIDTGVLFTHVELIDSMRLTYNWFDPVNRTEKPFDDNGHGTHTMGSIVGKTVGVAPHAKWITCRGCPGGSCPESPLIGCGQWVLCPTLPNNTKPDCRMIPHIVSNSWGDTIPSIISILLRDRFYLDVIKVWRACGIIPVFAAGNSGPACFSVGQPASFSQVFSVGATDMNDAIAYFSSRGPSFDNITLSTGNQSSCLNICRPKTTNGLCIQPIITPTVCAPGVDIRSSWNTSPNSFEVISGTSMATPHVAGVIALMIAENIGNNKGNLTYDEVFNILTSTAVKIDIWSKGLLSILSDILCNGLIRPGICGYPNYVMGYGRVDACAAVTAVRNKALNMAISTTDILDEL</sequence>
<dbReference type="SUPFAM" id="SSF52743">
    <property type="entry name" value="Subtilisin-like"/>
    <property type="match status" value="1"/>
</dbReference>
<evidence type="ECO:0000259" key="6">
    <source>
        <dbReference type="Pfam" id="PF00082"/>
    </source>
</evidence>
<dbReference type="InterPro" id="IPR036852">
    <property type="entry name" value="Peptidase_S8/S53_dom_sf"/>
</dbReference>
<dbReference type="InterPro" id="IPR015500">
    <property type="entry name" value="Peptidase_S8_subtilisin-rel"/>
</dbReference>
<comment type="caution">
    <text evidence="7">The sequence shown here is derived from an EMBL/GenBank/DDBJ whole genome shotgun (WGS) entry which is preliminary data.</text>
</comment>
<keyword evidence="4 5" id="KW-0720">Serine protease</keyword>
<dbReference type="PROSITE" id="PS51892">
    <property type="entry name" value="SUBTILASE"/>
    <property type="match status" value="1"/>
</dbReference>
<dbReference type="Pfam" id="PF00082">
    <property type="entry name" value="Peptidase_S8"/>
    <property type="match status" value="1"/>
</dbReference>
<dbReference type="InterPro" id="IPR051048">
    <property type="entry name" value="Peptidase_S8/S53_subtilisin"/>
</dbReference>
<gene>
    <name evidence="7" type="ORF">ODALV1_LOCUS8620</name>
</gene>
<keyword evidence="2 5" id="KW-0645">Protease</keyword>
<evidence type="ECO:0000256" key="3">
    <source>
        <dbReference type="ARBA" id="ARBA00022801"/>
    </source>
</evidence>
<dbReference type="InterPro" id="IPR000209">
    <property type="entry name" value="Peptidase_S8/S53_dom"/>
</dbReference>
<protein>
    <recommendedName>
        <fullName evidence="6">Peptidase S8/S53 domain-containing protein</fullName>
    </recommendedName>
</protein>